<dbReference type="AlphaFoldDB" id="A0A2K9NPA5"/>
<proteinExistence type="inferred from homology"/>
<gene>
    <name evidence="5" type="ORF">C0V70_04245</name>
</gene>
<dbReference type="PANTHER" id="PTHR43140">
    <property type="entry name" value="TYPE-1 RESTRICTION ENZYME ECOKI SPECIFICITY PROTEIN"/>
    <property type="match status" value="1"/>
</dbReference>
<dbReference type="KEGG" id="bsto:C0V70_04245"/>
<name>A0A2K9NPA5_BACTC</name>
<keyword evidence="2" id="KW-0680">Restriction system</keyword>
<comment type="similarity">
    <text evidence="1">Belongs to the type-I restriction system S methylase family.</text>
</comment>
<evidence type="ECO:0000256" key="3">
    <source>
        <dbReference type="ARBA" id="ARBA00023125"/>
    </source>
</evidence>
<dbReference type="Proteomes" id="UP000235584">
    <property type="component" value="Chromosome"/>
</dbReference>
<dbReference type="InterPro" id="IPR000055">
    <property type="entry name" value="Restrct_endonuc_typeI_TRD"/>
</dbReference>
<dbReference type="RefSeq" id="WP_102242628.1">
    <property type="nucleotide sequence ID" value="NZ_CP025704.1"/>
</dbReference>
<dbReference type="SUPFAM" id="SSF116734">
    <property type="entry name" value="DNA methylase specificity domain"/>
    <property type="match status" value="2"/>
</dbReference>
<sequence>MSELSIPDSWSELEMTKLCEVQNGQTPKGLPEKLIEGNVPFIKVSDMNSKGNEVEICKTPIQLGVGSIEKFKIKIIDKPSIIFPKNGGALLTNKKRKLLITGAIDTNIMCLIPPIEIYDYFWNWFKTVDFKQFASGSAVPKISLNDIKDIYVPIPPLGEQKRIVKKTELCFEIINSIEVNLNRAEALIEKYRESLLAKAFRGELVPQDPNDEPASELIKSIIVERSKTKNNAKLKETEEETEAEDLDQPFNIPNSWLSLNFADLVYLRARIGWKGLKAEEYTKTGPRFLSVREFKPDGNIDYESSAHISQARFDESPEIMLKENDVLLCKDGSTIGKVTIVKNLKEPTTVNSSIAVMTPFKGVSADYLFYYLKAPLFQTLVQSRIQGAAIPHIFQKDLRALFIPLPPSKEQERIAKKLDVMFEAINSLKNQIEIKRETITKLKEAILFKAFEGRLVEQIPSEGTGHELLERILKEKQSQEANKAKTKTTKTKEPVKKPQTTSISNHREKVVTLMDIIEYFKKNPEGEITSDLLTELGYHSNHDSVEKFYIEIRELINSKKLILRDIQENGLKVGSSYRYRTK</sequence>
<dbReference type="EMBL" id="CP025704">
    <property type="protein sequence ID" value="AUN97333.1"/>
    <property type="molecule type" value="Genomic_DNA"/>
</dbReference>
<evidence type="ECO:0000256" key="2">
    <source>
        <dbReference type="ARBA" id="ARBA00022747"/>
    </source>
</evidence>
<organism evidence="5 6">
    <name type="scientific">Bacteriovorax stolpii</name>
    <name type="common">Bdellovibrio stolpii</name>
    <dbReference type="NCBI Taxonomy" id="960"/>
    <lineage>
        <taxon>Bacteria</taxon>
        <taxon>Pseudomonadati</taxon>
        <taxon>Bdellovibrionota</taxon>
        <taxon>Bacteriovoracia</taxon>
        <taxon>Bacteriovoracales</taxon>
        <taxon>Bacteriovoracaceae</taxon>
        <taxon>Bacteriovorax</taxon>
    </lineage>
</organism>
<accession>A0A2K9NPA5</accession>
<evidence type="ECO:0000256" key="4">
    <source>
        <dbReference type="SAM" id="MobiDB-lite"/>
    </source>
</evidence>
<dbReference type="InterPro" id="IPR044946">
    <property type="entry name" value="Restrct_endonuc_typeI_TRD_sf"/>
</dbReference>
<keyword evidence="6" id="KW-1185">Reference proteome</keyword>
<dbReference type="GO" id="GO:0009307">
    <property type="term" value="P:DNA restriction-modification system"/>
    <property type="evidence" value="ECO:0007669"/>
    <property type="project" value="UniProtKB-KW"/>
</dbReference>
<dbReference type="REBASE" id="228830">
    <property type="entry name" value="S.Bst12778I"/>
</dbReference>
<dbReference type="Pfam" id="PF01420">
    <property type="entry name" value="Methylase_S"/>
    <property type="match status" value="2"/>
</dbReference>
<dbReference type="GO" id="GO:0003677">
    <property type="term" value="F:DNA binding"/>
    <property type="evidence" value="ECO:0007669"/>
    <property type="project" value="UniProtKB-KW"/>
</dbReference>
<feature type="region of interest" description="Disordered" evidence="4">
    <location>
        <begin position="477"/>
        <end position="503"/>
    </location>
</feature>
<evidence type="ECO:0000256" key="1">
    <source>
        <dbReference type="ARBA" id="ARBA00010923"/>
    </source>
</evidence>
<reference evidence="5 6" key="1">
    <citation type="submission" date="2018-01" db="EMBL/GenBank/DDBJ databases">
        <title>Complete genome sequence of Bacteriovorax stolpii DSM12778.</title>
        <authorList>
            <person name="Tang B."/>
            <person name="Chang J."/>
        </authorList>
    </citation>
    <scope>NUCLEOTIDE SEQUENCE [LARGE SCALE GENOMIC DNA]</scope>
    <source>
        <strain evidence="5 6">DSM 12778</strain>
    </source>
</reference>
<evidence type="ECO:0000313" key="6">
    <source>
        <dbReference type="Proteomes" id="UP000235584"/>
    </source>
</evidence>
<dbReference type="InterPro" id="IPR051212">
    <property type="entry name" value="Type-I_RE_S_subunit"/>
</dbReference>
<dbReference type="PANTHER" id="PTHR43140:SF1">
    <property type="entry name" value="TYPE I RESTRICTION ENZYME ECOKI SPECIFICITY SUBUNIT"/>
    <property type="match status" value="1"/>
</dbReference>
<evidence type="ECO:0000313" key="5">
    <source>
        <dbReference type="EMBL" id="AUN97333.1"/>
    </source>
</evidence>
<dbReference type="Gene3D" id="3.90.220.20">
    <property type="entry name" value="DNA methylase specificity domains"/>
    <property type="match status" value="2"/>
</dbReference>
<protein>
    <submittedName>
        <fullName evidence="5">Uncharacterized protein</fullName>
    </submittedName>
</protein>
<keyword evidence="3" id="KW-0238">DNA-binding</keyword>